<dbReference type="EC" id="2.7.11.21" evidence="3"/>
<keyword evidence="6" id="KW-0808">Transferase</keyword>
<comment type="catalytic activity">
    <reaction evidence="14">
        <text>L-seryl-[protein] + ATP = O-phospho-L-seryl-[protein] + ADP + H(+)</text>
        <dbReference type="Rhea" id="RHEA:17989"/>
        <dbReference type="Rhea" id="RHEA-COMP:9863"/>
        <dbReference type="Rhea" id="RHEA-COMP:11604"/>
        <dbReference type="ChEBI" id="CHEBI:15378"/>
        <dbReference type="ChEBI" id="CHEBI:29999"/>
        <dbReference type="ChEBI" id="CHEBI:30616"/>
        <dbReference type="ChEBI" id="CHEBI:83421"/>
        <dbReference type="ChEBI" id="CHEBI:456216"/>
        <dbReference type="EC" id="2.7.11.21"/>
    </reaction>
</comment>
<keyword evidence="4" id="KW-0963">Cytoplasm</keyword>
<dbReference type="GO" id="GO:0000776">
    <property type="term" value="C:kinetochore"/>
    <property type="evidence" value="ECO:0007669"/>
    <property type="project" value="TreeGrafter"/>
</dbReference>
<evidence type="ECO:0000256" key="14">
    <source>
        <dbReference type="ARBA" id="ARBA00048347"/>
    </source>
</evidence>
<dbReference type="SMART" id="SM00220">
    <property type="entry name" value="S_TKc"/>
    <property type="match status" value="1"/>
</dbReference>
<dbReference type="FunFam" id="3.30.200.20:FF:000091">
    <property type="entry name" value="Serine/threonine-protein kinase PLK"/>
    <property type="match status" value="1"/>
</dbReference>
<gene>
    <name evidence="18" type="ORF">PENTCL1PPCAC_27106</name>
</gene>
<evidence type="ECO:0000256" key="5">
    <source>
        <dbReference type="ARBA" id="ARBA00022527"/>
    </source>
</evidence>
<accession>A0AAV5UF21</accession>
<dbReference type="GO" id="GO:0005524">
    <property type="term" value="F:ATP binding"/>
    <property type="evidence" value="ECO:0007669"/>
    <property type="project" value="UniProtKB-UniRule"/>
</dbReference>
<evidence type="ECO:0000256" key="16">
    <source>
        <dbReference type="RuleBase" id="RU000304"/>
    </source>
</evidence>
<evidence type="ECO:0000256" key="3">
    <source>
        <dbReference type="ARBA" id="ARBA00012424"/>
    </source>
</evidence>
<evidence type="ECO:0000256" key="7">
    <source>
        <dbReference type="ARBA" id="ARBA00022737"/>
    </source>
</evidence>
<dbReference type="SUPFAM" id="SSF56112">
    <property type="entry name" value="Protein kinase-like (PK-like)"/>
    <property type="match status" value="1"/>
</dbReference>
<dbReference type="GO" id="GO:0005813">
    <property type="term" value="C:centrosome"/>
    <property type="evidence" value="ECO:0007669"/>
    <property type="project" value="UniProtKB-SubCell"/>
</dbReference>
<proteinExistence type="inferred from homology"/>
<evidence type="ECO:0000256" key="9">
    <source>
        <dbReference type="ARBA" id="ARBA00022777"/>
    </source>
</evidence>
<sequence>QLKDVPLLIQDGRSKSYVRGKFLGKGGFARCYELRDKNSGESDRVAGKVVSKQLLQKSYNKEKMVQEVEIHRALNHKNVVKLIDCFEDGDNVYVILELCTRRSLMELHQRRRGITEPEARYFTIQVVQGVEYIHGQKIVHRDLKLGNIFINDEMELKIGDLGLATRVEDEEKRNTLCGTPNYIAPEVLTKKGHSFEVDIWAIGCILYTLLVGKPPFQTKQLKETYDRIKSNTFRIPCWVGNGARDLIISLLAADPKQRPPTHEVCKHSFFNGFIPTRLPTSCLTMSPKFTSAQ</sequence>
<keyword evidence="11" id="KW-0206">Cytoskeleton</keyword>
<dbReference type="InterPro" id="IPR008271">
    <property type="entry name" value="Ser/Thr_kinase_AS"/>
</dbReference>
<comment type="similarity">
    <text evidence="16">Belongs to the protein kinase superfamily.</text>
</comment>
<dbReference type="EMBL" id="BTSX01000006">
    <property type="protein sequence ID" value="GMT04932.1"/>
    <property type="molecule type" value="Genomic_DNA"/>
</dbReference>
<keyword evidence="19" id="KW-1185">Reference proteome</keyword>
<evidence type="ECO:0000256" key="15">
    <source>
        <dbReference type="PROSITE-ProRule" id="PRU10141"/>
    </source>
</evidence>
<evidence type="ECO:0000256" key="10">
    <source>
        <dbReference type="ARBA" id="ARBA00022840"/>
    </source>
</evidence>
<dbReference type="AlphaFoldDB" id="A0AAV5UF21"/>
<dbReference type="GO" id="GO:0005634">
    <property type="term" value="C:nucleus"/>
    <property type="evidence" value="ECO:0007669"/>
    <property type="project" value="UniProtKB-SubCell"/>
</dbReference>
<dbReference type="GO" id="GO:0004674">
    <property type="term" value="F:protein serine/threonine kinase activity"/>
    <property type="evidence" value="ECO:0007669"/>
    <property type="project" value="UniProtKB-KW"/>
</dbReference>
<evidence type="ECO:0000256" key="12">
    <source>
        <dbReference type="ARBA" id="ARBA00023242"/>
    </source>
</evidence>
<dbReference type="InterPro" id="IPR017441">
    <property type="entry name" value="Protein_kinase_ATP_BS"/>
</dbReference>
<feature type="non-terminal residue" evidence="18">
    <location>
        <position position="1"/>
    </location>
</feature>
<dbReference type="PROSITE" id="PS50011">
    <property type="entry name" value="PROTEIN_KINASE_DOM"/>
    <property type="match status" value="1"/>
</dbReference>
<name>A0AAV5UF21_9BILA</name>
<dbReference type="PROSITE" id="PS00108">
    <property type="entry name" value="PROTEIN_KINASE_ST"/>
    <property type="match status" value="1"/>
</dbReference>
<keyword evidence="7" id="KW-0677">Repeat</keyword>
<dbReference type="GO" id="GO:0005737">
    <property type="term" value="C:cytoplasm"/>
    <property type="evidence" value="ECO:0007669"/>
    <property type="project" value="TreeGrafter"/>
</dbReference>
<dbReference type="PANTHER" id="PTHR24345">
    <property type="entry name" value="SERINE/THREONINE-PROTEIN KINASE PLK"/>
    <property type="match status" value="1"/>
</dbReference>
<dbReference type="PANTHER" id="PTHR24345:SF93">
    <property type="entry name" value="SERINE_THREONINE-PROTEIN KINASE PLK1"/>
    <property type="match status" value="1"/>
</dbReference>
<dbReference type="GO" id="GO:0007052">
    <property type="term" value="P:mitotic spindle organization"/>
    <property type="evidence" value="ECO:0007669"/>
    <property type="project" value="TreeGrafter"/>
</dbReference>
<keyword evidence="10 15" id="KW-0067">ATP-binding</keyword>
<dbReference type="Gene3D" id="3.30.200.20">
    <property type="entry name" value="Phosphorylase Kinase, domain 1"/>
    <property type="match status" value="1"/>
</dbReference>
<dbReference type="GO" id="GO:0000922">
    <property type="term" value="C:spindle pole"/>
    <property type="evidence" value="ECO:0007669"/>
    <property type="project" value="TreeGrafter"/>
</dbReference>
<organism evidence="18 19">
    <name type="scientific">Pristionchus entomophagus</name>
    <dbReference type="NCBI Taxonomy" id="358040"/>
    <lineage>
        <taxon>Eukaryota</taxon>
        <taxon>Metazoa</taxon>
        <taxon>Ecdysozoa</taxon>
        <taxon>Nematoda</taxon>
        <taxon>Chromadorea</taxon>
        <taxon>Rhabditida</taxon>
        <taxon>Rhabditina</taxon>
        <taxon>Diplogasteromorpha</taxon>
        <taxon>Diplogasteroidea</taxon>
        <taxon>Neodiplogasteridae</taxon>
        <taxon>Pristionchus</taxon>
    </lineage>
</organism>
<evidence type="ECO:0000256" key="1">
    <source>
        <dbReference type="ARBA" id="ARBA00004123"/>
    </source>
</evidence>
<dbReference type="Gene3D" id="1.10.510.10">
    <property type="entry name" value="Transferase(Phosphotransferase) domain 1"/>
    <property type="match status" value="1"/>
</dbReference>
<evidence type="ECO:0000256" key="2">
    <source>
        <dbReference type="ARBA" id="ARBA00004300"/>
    </source>
</evidence>
<protein>
    <recommendedName>
        <fullName evidence="3">polo kinase</fullName>
        <ecNumber evidence="3">2.7.11.21</ecNumber>
    </recommendedName>
</protein>
<comment type="subcellular location">
    <subcellularLocation>
        <location evidence="2">Cytoplasm</location>
        <location evidence="2">Cytoskeleton</location>
        <location evidence="2">Microtubule organizing center</location>
        <location evidence="2">Centrosome</location>
    </subcellularLocation>
    <subcellularLocation>
        <location evidence="1">Nucleus</location>
    </subcellularLocation>
</comment>
<keyword evidence="8 15" id="KW-0547">Nucleotide-binding</keyword>
<dbReference type="FunFam" id="1.10.510.10:FF:000727">
    <property type="entry name" value="Serine/threonine-protein kinase PLK"/>
    <property type="match status" value="1"/>
</dbReference>
<feature type="binding site" evidence="15">
    <location>
        <position position="48"/>
    </location>
    <ligand>
        <name>ATP</name>
        <dbReference type="ChEBI" id="CHEBI:30616"/>
    </ligand>
</feature>
<comment type="catalytic activity">
    <reaction evidence="13">
        <text>L-threonyl-[protein] + ATP = O-phospho-L-threonyl-[protein] + ADP + H(+)</text>
        <dbReference type="Rhea" id="RHEA:46608"/>
        <dbReference type="Rhea" id="RHEA-COMP:11060"/>
        <dbReference type="Rhea" id="RHEA-COMP:11605"/>
        <dbReference type="ChEBI" id="CHEBI:15378"/>
        <dbReference type="ChEBI" id="CHEBI:30013"/>
        <dbReference type="ChEBI" id="CHEBI:30616"/>
        <dbReference type="ChEBI" id="CHEBI:61977"/>
        <dbReference type="ChEBI" id="CHEBI:456216"/>
        <dbReference type="EC" id="2.7.11.21"/>
    </reaction>
</comment>
<keyword evidence="5 16" id="KW-0723">Serine/threonine-protein kinase</keyword>
<comment type="caution">
    <text evidence="18">The sequence shown here is derived from an EMBL/GenBank/DDBJ whole genome shotgun (WGS) entry which is preliminary data.</text>
</comment>
<feature type="non-terminal residue" evidence="18">
    <location>
        <position position="293"/>
    </location>
</feature>
<dbReference type="PROSITE" id="PS00107">
    <property type="entry name" value="PROTEIN_KINASE_ATP"/>
    <property type="match status" value="1"/>
</dbReference>
<dbReference type="Pfam" id="PF00069">
    <property type="entry name" value="Pkinase"/>
    <property type="match status" value="1"/>
</dbReference>
<dbReference type="Proteomes" id="UP001432027">
    <property type="component" value="Unassembled WGS sequence"/>
</dbReference>
<evidence type="ECO:0000256" key="11">
    <source>
        <dbReference type="ARBA" id="ARBA00023212"/>
    </source>
</evidence>
<dbReference type="CDD" id="cd14099">
    <property type="entry name" value="STKc_PLK"/>
    <property type="match status" value="1"/>
</dbReference>
<evidence type="ECO:0000259" key="17">
    <source>
        <dbReference type="PROSITE" id="PS50011"/>
    </source>
</evidence>
<evidence type="ECO:0000256" key="8">
    <source>
        <dbReference type="ARBA" id="ARBA00022741"/>
    </source>
</evidence>
<evidence type="ECO:0000313" key="18">
    <source>
        <dbReference type="EMBL" id="GMT04932.1"/>
    </source>
</evidence>
<dbReference type="InterPro" id="IPR000719">
    <property type="entry name" value="Prot_kinase_dom"/>
</dbReference>
<keyword evidence="12" id="KW-0539">Nucleus</keyword>
<evidence type="ECO:0000256" key="4">
    <source>
        <dbReference type="ARBA" id="ARBA00022490"/>
    </source>
</evidence>
<evidence type="ECO:0000313" key="19">
    <source>
        <dbReference type="Proteomes" id="UP001432027"/>
    </source>
</evidence>
<reference evidence="18" key="1">
    <citation type="submission" date="2023-10" db="EMBL/GenBank/DDBJ databases">
        <title>Genome assembly of Pristionchus species.</title>
        <authorList>
            <person name="Yoshida K."/>
            <person name="Sommer R.J."/>
        </authorList>
    </citation>
    <scope>NUCLEOTIDE SEQUENCE</scope>
    <source>
        <strain evidence="18">RS0144</strain>
    </source>
</reference>
<keyword evidence="9" id="KW-0418">Kinase</keyword>
<dbReference type="InterPro" id="IPR011009">
    <property type="entry name" value="Kinase-like_dom_sf"/>
</dbReference>
<evidence type="ECO:0000256" key="13">
    <source>
        <dbReference type="ARBA" id="ARBA00047802"/>
    </source>
</evidence>
<evidence type="ECO:0000256" key="6">
    <source>
        <dbReference type="ARBA" id="ARBA00022679"/>
    </source>
</evidence>
<feature type="domain" description="Protein kinase" evidence="17">
    <location>
        <begin position="17"/>
        <end position="270"/>
    </location>
</feature>